<dbReference type="GO" id="GO:0071949">
    <property type="term" value="F:FAD binding"/>
    <property type="evidence" value="ECO:0007669"/>
    <property type="project" value="InterPro"/>
</dbReference>
<evidence type="ECO:0000313" key="7">
    <source>
        <dbReference type="Proteomes" id="UP000051124"/>
    </source>
</evidence>
<organism evidence="6 7">
    <name type="scientific">candidate division TA06 bacterium DG_26</name>
    <dbReference type="NCBI Taxonomy" id="1703771"/>
    <lineage>
        <taxon>Bacteria</taxon>
        <taxon>Bacteria division TA06</taxon>
    </lineage>
</organism>
<reference evidence="6 7" key="1">
    <citation type="journal article" date="2015" name="Microbiome">
        <title>Genomic resolution of linkages in carbon, nitrogen, and sulfur cycling among widespread estuary sediment bacteria.</title>
        <authorList>
            <person name="Baker B.J."/>
            <person name="Lazar C.S."/>
            <person name="Teske A.P."/>
            <person name="Dick G.J."/>
        </authorList>
    </citation>
    <scope>NUCLEOTIDE SEQUENCE [LARGE SCALE GENOMIC DNA]</scope>
    <source>
        <strain evidence="6">DG_26</strain>
    </source>
</reference>
<comment type="cofactor">
    <cofactor evidence="1">
        <name>FAD</name>
        <dbReference type="ChEBI" id="CHEBI:57692"/>
    </cofactor>
</comment>
<evidence type="ECO:0000256" key="2">
    <source>
        <dbReference type="ARBA" id="ARBA00022630"/>
    </source>
</evidence>
<dbReference type="SUPFAM" id="SSF55103">
    <property type="entry name" value="FAD-linked oxidases, C-terminal domain"/>
    <property type="match status" value="1"/>
</dbReference>
<sequence>MYKRVDEQTLKELRAIVGKDGVLVGEDELQPYAHDETPELNFPPEAAVRPQNRDEVKEIVKLAKRRRIPITPRGGGTGLSGGAVPVFGGIVISFERMNRTKEIDEANLMVVTEPGVVTGDLGEAVESCGLFYPPDPVSLDSCTLGGNIAECAGGPRAVKYGVTRDYVQGLEVVFPDGEIGKLGGKLLKDVTGYSLLDIVIGSEGTLAIVTEATLRLLPLPSQKVDLVIPFNDTSAMVRGIVPSTVELMEGKGLKATERFLKRDIPFSDADAQILVELDGNRSDELARLYEMVGEIALEKGALDVLVAEDKSAQEKVWEPRKNIGDALKETGNLIIRDDLVVPPSLIPALLEELKIIEEKYEVEIYCFGHMGDGNIHVDIVAGGSFREFEDHHAREKLIGDLYRVTLQLGGSITAEHGIGYVKKSWLHLGASQSQIELMKKIKLAFDPENILNPGKIFDL</sequence>
<gene>
    <name evidence="6" type="ORF">AMJ40_02290</name>
</gene>
<dbReference type="Gene3D" id="3.30.465.10">
    <property type="match status" value="1"/>
</dbReference>
<evidence type="ECO:0000256" key="4">
    <source>
        <dbReference type="ARBA" id="ARBA00023002"/>
    </source>
</evidence>
<dbReference type="InterPro" id="IPR016164">
    <property type="entry name" value="FAD-linked_Oxase-like_C"/>
</dbReference>
<dbReference type="InterPro" id="IPR004113">
    <property type="entry name" value="FAD-bd_oxidored_4_C"/>
</dbReference>
<evidence type="ECO:0000256" key="3">
    <source>
        <dbReference type="ARBA" id="ARBA00022827"/>
    </source>
</evidence>
<dbReference type="PANTHER" id="PTHR42934:SF2">
    <property type="entry name" value="GLYCOLATE OXIDASE SUBUNIT GLCD"/>
    <property type="match status" value="1"/>
</dbReference>
<evidence type="ECO:0000313" key="6">
    <source>
        <dbReference type="EMBL" id="KPJ50612.1"/>
    </source>
</evidence>
<accession>A0A0S7WKC7</accession>
<dbReference type="InterPro" id="IPR006094">
    <property type="entry name" value="Oxid_FAD_bind_N"/>
</dbReference>
<dbReference type="SUPFAM" id="SSF56176">
    <property type="entry name" value="FAD-binding/transporter-associated domain-like"/>
    <property type="match status" value="1"/>
</dbReference>
<protein>
    <recommendedName>
        <fullName evidence="5">FAD-binding PCMH-type domain-containing protein</fullName>
    </recommendedName>
</protein>
<dbReference type="PATRIC" id="fig|1703771.3.peg.415"/>
<evidence type="ECO:0000259" key="5">
    <source>
        <dbReference type="PROSITE" id="PS51387"/>
    </source>
</evidence>
<dbReference type="InterPro" id="IPR036318">
    <property type="entry name" value="FAD-bd_PCMH-like_sf"/>
</dbReference>
<dbReference type="FunFam" id="1.10.45.10:FF:000001">
    <property type="entry name" value="D-lactate dehydrogenase mitochondrial"/>
    <property type="match status" value="1"/>
</dbReference>
<feature type="domain" description="FAD-binding PCMH-type" evidence="5">
    <location>
        <begin position="40"/>
        <end position="219"/>
    </location>
</feature>
<proteinExistence type="predicted"/>
<dbReference type="Gene3D" id="1.10.45.10">
    <property type="entry name" value="Vanillyl-alcohol Oxidase, Chain A, domain 4"/>
    <property type="match status" value="1"/>
</dbReference>
<dbReference type="PROSITE" id="PS51387">
    <property type="entry name" value="FAD_PCMH"/>
    <property type="match status" value="1"/>
</dbReference>
<dbReference type="EMBL" id="LIZT01000016">
    <property type="protein sequence ID" value="KPJ50612.1"/>
    <property type="molecule type" value="Genomic_DNA"/>
</dbReference>
<evidence type="ECO:0000256" key="1">
    <source>
        <dbReference type="ARBA" id="ARBA00001974"/>
    </source>
</evidence>
<keyword evidence="2" id="KW-0285">Flavoprotein</keyword>
<dbReference type="Gene3D" id="3.30.70.2190">
    <property type="match status" value="1"/>
</dbReference>
<dbReference type="AlphaFoldDB" id="A0A0S7WKC7"/>
<comment type="caution">
    <text evidence="6">The sequence shown here is derived from an EMBL/GenBank/DDBJ whole genome shotgun (WGS) entry which is preliminary data.</text>
</comment>
<dbReference type="InterPro" id="IPR016169">
    <property type="entry name" value="FAD-bd_PCMH_sub2"/>
</dbReference>
<dbReference type="PANTHER" id="PTHR42934">
    <property type="entry name" value="GLYCOLATE OXIDASE SUBUNIT GLCD"/>
    <property type="match status" value="1"/>
</dbReference>
<dbReference type="InterPro" id="IPR016166">
    <property type="entry name" value="FAD-bd_PCMH"/>
</dbReference>
<keyword evidence="3" id="KW-0274">FAD</keyword>
<name>A0A0S7WKC7_UNCT6</name>
<dbReference type="Gene3D" id="3.30.70.2740">
    <property type="match status" value="1"/>
</dbReference>
<dbReference type="InterPro" id="IPR016171">
    <property type="entry name" value="Vanillyl_alc_oxidase_C-sub2"/>
</dbReference>
<dbReference type="Proteomes" id="UP000051124">
    <property type="component" value="Unassembled WGS sequence"/>
</dbReference>
<dbReference type="GO" id="GO:0016491">
    <property type="term" value="F:oxidoreductase activity"/>
    <property type="evidence" value="ECO:0007669"/>
    <property type="project" value="UniProtKB-KW"/>
</dbReference>
<dbReference type="Pfam" id="PF02913">
    <property type="entry name" value="FAD-oxidase_C"/>
    <property type="match status" value="1"/>
</dbReference>
<dbReference type="Pfam" id="PF01565">
    <property type="entry name" value="FAD_binding_4"/>
    <property type="match status" value="1"/>
</dbReference>
<keyword evidence="4" id="KW-0560">Oxidoreductase</keyword>
<dbReference type="InterPro" id="IPR051914">
    <property type="entry name" value="FAD-linked_OxidoTrans_Type4"/>
</dbReference>